<sequence length="107" mass="11940">MLERSFDALEGWTMYVPSPQTPEEKGSTSAPGLFIVDGEELPVTYDLLGHGWAAQPLTEVMRQRLMDGNYFSAALEGDPAREWILNGSTAAMDLAQECYERQGAIWR</sequence>
<accession>A0ABT3GT50</accession>
<keyword evidence="2" id="KW-1185">Reference proteome</keyword>
<reference evidence="1 2" key="1">
    <citation type="submission" date="2022-10" db="EMBL/GenBank/DDBJ databases">
        <title>Pararhodobacter sp. nov., isolated from marine algae.</title>
        <authorList>
            <person name="Choi B.J."/>
            <person name="Kim J.M."/>
            <person name="Lee J.K."/>
            <person name="Choi D.G."/>
            <person name="Jeon C.O."/>
        </authorList>
    </citation>
    <scope>NUCLEOTIDE SEQUENCE [LARGE SCALE GENOMIC DNA]</scope>
    <source>
        <strain evidence="1 2">ZQ420</strain>
    </source>
</reference>
<evidence type="ECO:0000313" key="1">
    <source>
        <dbReference type="EMBL" id="MCW1930708.1"/>
    </source>
</evidence>
<dbReference type="Proteomes" id="UP001208938">
    <property type="component" value="Unassembled WGS sequence"/>
</dbReference>
<dbReference type="RefSeq" id="WP_264503891.1">
    <property type="nucleotide sequence ID" value="NZ_JAPDFL010000001.1"/>
</dbReference>
<dbReference type="EMBL" id="JAPDFL010000001">
    <property type="protein sequence ID" value="MCW1930708.1"/>
    <property type="molecule type" value="Genomic_DNA"/>
</dbReference>
<name>A0ABT3GT50_9RHOB</name>
<protein>
    <submittedName>
        <fullName evidence="1">Uncharacterized protein</fullName>
    </submittedName>
</protein>
<gene>
    <name evidence="1" type="ORF">OKW52_00080</name>
</gene>
<organism evidence="1 2">
    <name type="scientific">Pararhodobacter zhoushanensis</name>
    <dbReference type="NCBI Taxonomy" id="2479545"/>
    <lineage>
        <taxon>Bacteria</taxon>
        <taxon>Pseudomonadati</taxon>
        <taxon>Pseudomonadota</taxon>
        <taxon>Alphaproteobacteria</taxon>
        <taxon>Rhodobacterales</taxon>
        <taxon>Paracoccaceae</taxon>
        <taxon>Pararhodobacter</taxon>
    </lineage>
</organism>
<evidence type="ECO:0000313" key="2">
    <source>
        <dbReference type="Proteomes" id="UP001208938"/>
    </source>
</evidence>
<proteinExistence type="predicted"/>
<comment type="caution">
    <text evidence="1">The sequence shown here is derived from an EMBL/GenBank/DDBJ whole genome shotgun (WGS) entry which is preliminary data.</text>
</comment>